<organism evidence="5 6">
    <name type="scientific">Mycolicibacter heraklionensis</name>
    <dbReference type="NCBI Taxonomy" id="512402"/>
    <lineage>
        <taxon>Bacteria</taxon>
        <taxon>Bacillati</taxon>
        <taxon>Actinomycetota</taxon>
        <taxon>Actinomycetes</taxon>
        <taxon>Mycobacteriales</taxon>
        <taxon>Mycobacteriaceae</taxon>
        <taxon>Mycolicibacter</taxon>
    </lineage>
</organism>
<feature type="region of interest" description="Disordered" evidence="2">
    <location>
        <begin position="171"/>
        <end position="195"/>
    </location>
</feature>
<name>A0A9X7WL34_9MYCO</name>
<sequence length="525" mass="52670">MAAPPEVHSAMLSTGPGPGPLLAASAAWATLGSEYLSAASDLTAVLGDAQQVWAGPTAEAYAAAHLPYLAWLQLAGALSARTAAQHEVIASAYSSALAAMPTLAELAANHATHAVLVATNFFGINTVPIAVNEADYARMWTQAATVMSAYQAASETARSLGHSSGSAQAGIAAAGDGTGGGGGGNGGGSGDGSGSFDLPTPAEIWQMLFGADGQQVPGQGQPNWSPAEFLQNLSNFVNGTEKALAWLQQNFQGPLTPAQWWQLTTYFIAWQTYRAVNWTLRSLRFLLQLSPLLAGVGLNLAIGSLAAVAPPAGLAGLAGLAGIPAPAVPPPVPAAPAAVSPVISGGATAPAPNPVTAPASAAPAAPAMTSPTTPAGTAPPPPAAPPLIGTEGTFHSYLVGWLPSSQSAAGRAGAKTARPAAGVAAAAAAGAAETGTARHGGRRRGRLIDPGYRYEYLEDDAPGLEPDLAPQTRSSAAGFTGTLGKTGMARAAGLAELTRDEYGRGPAEPMLPASWDGPDEARRRT</sequence>
<comment type="similarity">
    <text evidence="1">Belongs to the mycobacterial PPE family.</text>
</comment>
<feature type="domain" description="PPE" evidence="3">
    <location>
        <begin position="1"/>
        <end position="157"/>
    </location>
</feature>
<evidence type="ECO:0000259" key="3">
    <source>
        <dbReference type="Pfam" id="PF00823"/>
    </source>
</evidence>
<dbReference type="InterPro" id="IPR000030">
    <property type="entry name" value="PPE_dom"/>
</dbReference>
<dbReference type="Pfam" id="PF00823">
    <property type="entry name" value="PPE"/>
    <property type="match status" value="1"/>
</dbReference>
<feature type="compositionally biased region" description="Low complexity" evidence="2">
    <location>
        <begin position="354"/>
        <end position="376"/>
    </location>
</feature>
<dbReference type="PANTHER" id="PTHR46766:SF1">
    <property type="entry name" value="GLUTAMINE-RICH PROTEIN 2"/>
    <property type="match status" value="1"/>
</dbReference>
<dbReference type="InterPro" id="IPR043641">
    <property type="entry name" value="PPE-PPW_C"/>
</dbReference>
<dbReference type="Pfam" id="PF18878">
    <property type="entry name" value="PPE-PPW"/>
    <property type="match status" value="1"/>
</dbReference>
<dbReference type="InterPro" id="IPR038332">
    <property type="entry name" value="PPE_sf"/>
</dbReference>
<dbReference type="AlphaFoldDB" id="A0A9X7WL34"/>
<evidence type="ECO:0000256" key="2">
    <source>
        <dbReference type="SAM" id="MobiDB-lite"/>
    </source>
</evidence>
<feature type="region of interest" description="Disordered" evidence="2">
    <location>
        <begin position="497"/>
        <end position="525"/>
    </location>
</feature>
<gene>
    <name evidence="5" type="ORF">K3U94_01665</name>
</gene>
<dbReference type="Gene3D" id="1.20.1260.20">
    <property type="entry name" value="PPE superfamily"/>
    <property type="match status" value="1"/>
</dbReference>
<reference evidence="5" key="1">
    <citation type="submission" date="2021-08" db="EMBL/GenBank/DDBJ databases">
        <title>Whole genome sequencing of non-tuberculosis mycobacteria type-strains.</title>
        <authorList>
            <person name="Igarashi Y."/>
            <person name="Osugi A."/>
            <person name="Mitarai S."/>
        </authorList>
    </citation>
    <scope>NUCLEOTIDE SEQUENCE</scope>
    <source>
        <strain evidence="5">JCM 30995</strain>
    </source>
</reference>
<evidence type="ECO:0000313" key="5">
    <source>
        <dbReference type="EMBL" id="QZA09887.1"/>
    </source>
</evidence>
<evidence type="ECO:0000259" key="4">
    <source>
        <dbReference type="Pfam" id="PF18878"/>
    </source>
</evidence>
<dbReference type="PANTHER" id="PTHR46766">
    <property type="entry name" value="GLUTAMINE-RICH PROTEIN 2"/>
    <property type="match status" value="1"/>
</dbReference>
<proteinExistence type="inferred from homology"/>
<evidence type="ECO:0000313" key="6">
    <source>
        <dbReference type="Proteomes" id="UP000825008"/>
    </source>
</evidence>
<dbReference type="KEGG" id="mher:K3U94_01665"/>
<dbReference type="GO" id="GO:0052572">
    <property type="term" value="P:response to host immune response"/>
    <property type="evidence" value="ECO:0007669"/>
    <property type="project" value="TreeGrafter"/>
</dbReference>
<dbReference type="SUPFAM" id="SSF140459">
    <property type="entry name" value="PE/PPE dimer-like"/>
    <property type="match status" value="1"/>
</dbReference>
<feature type="domain" description="PPE-PPW subfamily C-terminal" evidence="4">
    <location>
        <begin position="471"/>
        <end position="515"/>
    </location>
</feature>
<dbReference type="Proteomes" id="UP000825008">
    <property type="component" value="Chromosome"/>
</dbReference>
<feature type="region of interest" description="Disordered" evidence="2">
    <location>
        <begin position="354"/>
        <end position="382"/>
    </location>
</feature>
<protein>
    <submittedName>
        <fullName evidence="5">PPE family protein</fullName>
    </submittedName>
</protein>
<feature type="compositionally biased region" description="Gly residues" evidence="2">
    <location>
        <begin position="176"/>
        <end position="193"/>
    </location>
</feature>
<evidence type="ECO:0000256" key="1">
    <source>
        <dbReference type="ARBA" id="ARBA00010652"/>
    </source>
</evidence>
<accession>A0A9X7WL34</accession>
<dbReference type="EMBL" id="CP080997">
    <property type="protein sequence ID" value="QZA09887.1"/>
    <property type="molecule type" value="Genomic_DNA"/>
</dbReference>